<evidence type="ECO:0000313" key="2">
    <source>
        <dbReference type="Proteomes" id="UP000236248"/>
    </source>
</evidence>
<proteinExistence type="predicted"/>
<dbReference type="Proteomes" id="UP000236248">
    <property type="component" value="Chromosome NCAV"/>
</dbReference>
<reference evidence="2" key="1">
    <citation type="submission" date="2018-01" db="EMBL/GenBank/DDBJ databases">
        <authorList>
            <person name="Kerou L M."/>
        </authorList>
    </citation>
    <scope>NUCLEOTIDE SEQUENCE [LARGE SCALE GENOMIC DNA]</scope>
    <source>
        <strain evidence="2">SCU2</strain>
    </source>
</reference>
<sequence length="42" mass="4842">MNRTIVGLKVRTKFYFMSPNKSLNRTIVGLKDVLASNMRNVK</sequence>
<keyword evidence="2" id="KW-1185">Reference proteome</keyword>
<organism evidence="1 2">
    <name type="scientific">Candidatus Nitrosocaldus cavascurensis</name>
    <dbReference type="NCBI Taxonomy" id="2058097"/>
    <lineage>
        <taxon>Archaea</taxon>
        <taxon>Nitrososphaerota</taxon>
        <taxon>Nitrososphaeria</taxon>
        <taxon>Candidatus Nitrosocaldales</taxon>
        <taxon>Candidatus Nitrosocaldaceae</taxon>
        <taxon>Candidatus Nitrosocaldus</taxon>
    </lineage>
</organism>
<evidence type="ECO:0000313" key="1">
    <source>
        <dbReference type="EMBL" id="SPC34238.1"/>
    </source>
</evidence>
<name>A0A2K5ARH2_9ARCH</name>
<accession>A0A2K5ARH2</accession>
<dbReference type="EMBL" id="LT981265">
    <property type="protein sequence ID" value="SPC34238.1"/>
    <property type="molecule type" value="Genomic_DNA"/>
</dbReference>
<gene>
    <name evidence="1" type="ORF">NCAV_1061</name>
</gene>
<dbReference type="KEGG" id="ncv:NCAV_1061"/>
<protein>
    <submittedName>
        <fullName evidence="1">Uncharacterized protein</fullName>
    </submittedName>
</protein>
<dbReference type="AlphaFoldDB" id="A0A2K5ARH2"/>